<keyword evidence="2" id="KW-0238">DNA-binding</keyword>
<evidence type="ECO:0000256" key="2">
    <source>
        <dbReference type="ARBA" id="ARBA00023125"/>
    </source>
</evidence>
<accession>A0ABW4IEF2</accession>
<dbReference type="RefSeq" id="WP_379663186.1">
    <property type="nucleotide sequence ID" value="NZ_JBHUDG010000020.1"/>
</dbReference>
<dbReference type="Proteomes" id="UP001597118">
    <property type="component" value="Unassembled WGS sequence"/>
</dbReference>
<dbReference type="InterPro" id="IPR018060">
    <property type="entry name" value="HTH_AraC"/>
</dbReference>
<dbReference type="Pfam" id="PF12833">
    <property type="entry name" value="HTH_18"/>
    <property type="match status" value="1"/>
</dbReference>
<comment type="caution">
    <text evidence="5">The sequence shown here is derived from an EMBL/GenBank/DDBJ whole genome shotgun (WGS) entry which is preliminary data.</text>
</comment>
<dbReference type="EMBL" id="JBHUDG010000020">
    <property type="protein sequence ID" value="MFD1630807.1"/>
    <property type="molecule type" value="Genomic_DNA"/>
</dbReference>
<dbReference type="PANTHER" id="PTHR43280:SF2">
    <property type="entry name" value="HTH-TYPE TRANSCRIPTIONAL REGULATOR EXSA"/>
    <property type="match status" value="1"/>
</dbReference>
<proteinExistence type="predicted"/>
<dbReference type="InterPro" id="IPR018062">
    <property type="entry name" value="HTH_AraC-typ_CS"/>
</dbReference>
<dbReference type="PANTHER" id="PTHR43280">
    <property type="entry name" value="ARAC-FAMILY TRANSCRIPTIONAL REGULATOR"/>
    <property type="match status" value="1"/>
</dbReference>
<organism evidence="5 6">
    <name type="scientific">Pseudopedobacter beijingensis</name>
    <dbReference type="NCBI Taxonomy" id="1207056"/>
    <lineage>
        <taxon>Bacteria</taxon>
        <taxon>Pseudomonadati</taxon>
        <taxon>Bacteroidota</taxon>
        <taxon>Sphingobacteriia</taxon>
        <taxon>Sphingobacteriales</taxon>
        <taxon>Sphingobacteriaceae</taxon>
        <taxon>Pseudopedobacter</taxon>
    </lineage>
</organism>
<gene>
    <name evidence="5" type="ORF">ACFSAH_13030</name>
</gene>
<dbReference type="SUPFAM" id="SSF46689">
    <property type="entry name" value="Homeodomain-like"/>
    <property type="match status" value="2"/>
</dbReference>
<keyword evidence="3" id="KW-0804">Transcription</keyword>
<dbReference type="InterPro" id="IPR009057">
    <property type="entry name" value="Homeodomain-like_sf"/>
</dbReference>
<evidence type="ECO:0000313" key="5">
    <source>
        <dbReference type="EMBL" id="MFD1630807.1"/>
    </source>
</evidence>
<dbReference type="Gene3D" id="1.10.10.60">
    <property type="entry name" value="Homeodomain-like"/>
    <property type="match status" value="2"/>
</dbReference>
<evidence type="ECO:0000256" key="1">
    <source>
        <dbReference type="ARBA" id="ARBA00023015"/>
    </source>
</evidence>
<evidence type="ECO:0000313" key="6">
    <source>
        <dbReference type="Proteomes" id="UP001597118"/>
    </source>
</evidence>
<protein>
    <submittedName>
        <fullName evidence="5">Helix-turn-helix domain-containing protein</fullName>
    </submittedName>
</protein>
<keyword evidence="1" id="KW-0805">Transcription regulation</keyword>
<evidence type="ECO:0000256" key="3">
    <source>
        <dbReference type="ARBA" id="ARBA00023163"/>
    </source>
</evidence>
<dbReference type="PROSITE" id="PS01124">
    <property type="entry name" value="HTH_ARAC_FAMILY_2"/>
    <property type="match status" value="1"/>
</dbReference>
<keyword evidence="6" id="KW-1185">Reference proteome</keyword>
<dbReference type="PROSITE" id="PS00041">
    <property type="entry name" value="HTH_ARAC_FAMILY_1"/>
    <property type="match status" value="1"/>
</dbReference>
<sequence length="300" mass="35298">MKEKVTEKTKRDPSEIIQVFNDVNIKLLCCRYWVLDEWECNDLSVPFWRIYHNNIEGAKIIYENHIIDMKKGSIVIIPPNTSFATQLKENRNHTEESISGRKFRNNESIESITRDHKVDHLFIHFSLGFPLDFAKKGVNLIPCSEYTYNMISNIQKSCKDDTVFNFNECLQIKQLITSSLLHLKNDTWKYETIDHRVFSAMRTIEKNFKLKITNEELAEKASMAVNSFSRLFKISTGISVQQYVIKVKIENACSIMHHTDKTIDEIAFECGFFDRHHFSKTFKKIMNITPVYYKKRLTMN</sequence>
<feature type="domain" description="HTH araC/xylS-type" evidence="4">
    <location>
        <begin position="198"/>
        <end position="296"/>
    </location>
</feature>
<name>A0ABW4IEF2_9SPHI</name>
<evidence type="ECO:0000259" key="4">
    <source>
        <dbReference type="PROSITE" id="PS01124"/>
    </source>
</evidence>
<reference evidence="6" key="1">
    <citation type="journal article" date="2019" name="Int. J. Syst. Evol. Microbiol.">
        <title>The Global Catalogue of Microorganisms (GCM) 10K type strain sequencing project: providing services to taxonomists for standard genome sequencing and annotation.</title>
        <authorList>
            <consortium name="The Broad Institute Genomics Platform"/>
            <consortium name="The Broad Institute Genome Sequencing Center for Infectious Disease"/>
            <person name="Wu L."/>
            <person name="Ma J."/>
        </authorList>
    </citation>
    <scope>NUCLEOTIDE SEQUENCE [LARGE SCALE GENOMIC DNA]</scope>
    <source>
        <strain evidence="6">CCUG 53762</strain>
    </source>
</reference>
<dbReference type="SMART" id="SM00342">
    <property type="entry name" value="HTH_ARAC"/>
    <property type="match status" value="1"/>
</dbReference>